<proteinExistence type="predicted"/>
<keyword evidence="2" id="KW-0812">Transmembrane</keyword>
<dbReference type="EMBL" id="MN739543">
    <property type="protein sequence ID" value="QHT12281.1"/>
    <property type="molecule type" value="Genomic_DNA"/>
</dbReference>
<keyword evidence="2" id="KW-1133">Transmembrane helix</keyword>
<feature type="transmembrane region" description="Helical" evidence="2">
    <location>
        <begin position="31"/>
        <end position="64"/>
    </location>
</feature>
<feature type="compositionally biased region" description="Basic and acidic residues" evidence="1">
    <location>
        <begin position="129"/>
        <end position="139"/>
    </location>
</feature>
<evidence type="ECO:0000256" key="1">
    <source>
        <dbReference type="SAM" id="MobiDB-lite"/>
    </source>
</evidence>
<evidence type="ECO:0000256" key="2">
    <source>
        <dbReference type="SAM" id="Phobius"/>
    </source>
</evidence>
<organism evidence="3">
    <name type="scientific">viral metagenome</name>
    <dbReference type="NCBI Taxonomy" id="1070528"/>
    <lineage>
        <taxon>unclassified sequences</taxon>
        <taxon>metagenomes</taxon>
        <taxon>organismal metagenomes</taxon>
    </lineage>
</organism>
<feature type="region of interest" description="Disordered" evidence="1">
    <location>
        <begin position="117"/>
        <end position="140"/>
    </location>
</feature>
<feature type="transmembrane region" description="Helical" evidence="2">
    <location>
        <begin position="5"/>
        <end position="25"/>
    </location>
</feature>
<evidence type="ECO:0000313" key="3">
    <source>
        <dbReference type="EMBL" id="QHT12281.1"/>
    </source>
</evidence>
<keyword evidence="2" id="KW-0472">Membrane</keyword>
<dbReference type="AlphaFoldDB" id="A0A6C0D6Y0"/>
<sequence length="163" mass="18063">MDEYYIIFTSLLIFAVAPFAPDVFYNYFVDTYVGIFILLCISLYSITYGYLPAVTVFTAVAGLYAESHTRKANKVRSVDASNNVLSEAVKNIVEAPKLVSSEVHPPMEMPDGDVVTFTPKDSEQTNEVNKSESINEKEALPTISLSKDAEAVYEQNSLAEKLD</sequence>
<protein>
    <submittedName>
        <fullName evidence="3">Uncharacterized protein</fullName>
    </submittedName>
</protein>
<name>A0A6C0D6Y0_9ZZZZ</name>
<accession>A0A6C0D6Y0</accession>
<reference evidence="3" key="1">
    <citation type="journal article" date="2020" name="Nature">
        <title>Giant virus diversity and host interactions through global metagenomics.</title>
        <authorList>
            <person name="Schulz F."/>
            <person name="Roux S."/>
            <person name="Paez-Espino D."/>
            <person name="Jungbluth S."/>
            <person name="Walsh D.A."/>
            <person name="Denef V.J."/>
            <person name="McMahon K.D."/>
            <person name="Konstantinidis K.T."/>
            <person name="Eloe-Fadrosh E.A."/>
            <person name="Kyrpides N.C."/>
            <person name="Woyke T."/>
        </authorList>
    </citation>
    <scope>NUCLEOTIDE SEQUENCE</scope>
    <source>
        <strain evidence="3">GVMAG-M-3300023174-129</strain>
    </source>
</reference>